<dbReference type="GO" id="GO:0043565">
    <property type="term" value="F:sequence-specific DNA binding"/>
    <property type="evidence" value="ECO:0007669"/>
    <property type="project" value="InterPro"/>
</dbReference>
<dbReference type="InterPro" id="IPR018060">
    <property type="entry name" value="HTH_AraC"/>
</dbReference>
<dbReference type="SUPFAM" id="SSF46689">
    <property type="entry name" value="Homeodomain-like"/>
    <property type="match status" value="1"/>
</dbReference>
<evidence type="ECO:0000313" key="6">
    <source>
        <dbReference type="Proteomes" id="UP000002028"/>
    </source>
</evidence>
<evidence type="ECO:0000256" key="2">
    <source>
        <dbReference type="ARBA" id="ARBA00023125"/>
    </source>
</evidence>
<dbReference type="Pfam" id="PF02311">
    <property type="entry name" value="AraC_binding"/>
    <property type="match status" value="1"/>
</dbReference>
<keyword evidence="3" id="KW-0804">Transcription</keyword>
<organism evidence="5 6">
    <name type="scientific">Spirosoma linguale (strain ATCC 33905 / DSM 74 / LMG 10896 / Claus 1)</name>
    <dbReference type="NCBI Taxonomy" id="504472"/>
    <lineage>
        <taxon>Bacteria</taxon>
        <taxon>Pseudomonadati</taxon>
        <taxon>Bacteroidota</taxon>
        <taxon>Cytophagia</taxon>
        <taxon>Cytophagales</taxon>
        <taxon>Cytophagaceae</taxon>
        <taxon>Spirosoma</taxon>
    </lineage>
</organism>
<keyword evidence="6" id="KW-1185">Reference proteome</keyword>
<evidence type="ECO:0000256" key="1">
    <source>
        <dbReference type="ARBA" id="ARBA00023015"/>
    </source>
</evidence>
<dbReference type="Proteomes" id="UP000002028">
    <property type="component" value="Chromosome"/>
</dbReference>
<dbReference type="PANTHER" id="PTHR43280">
    <property type="entry name" value="ARAC-FAMILY TRANSCRIPTIONAL REGULATOR"/>
    <property type="match status" value="1"/>
</dbReference>
<evidence type="ECO:0000313" key="5">
    <source>
        <dbReference type="EMBL" id="ADB39752.1"/>
    </source>
</evidence>
<dbReference type="PANTHER" id="PTHR43280:SF32">
    <property type="entry name" value="TRANSCRIPTIONAL REGULATORY PROTEIN"/>
    <property type="match status" value="1"/>
</dbReference>
<accession>D2QC17</accession>
<protein>
    <submittedName>
        <fullName evidence="5">Transcriptional regulator, AraC family</fullName>
    </submittedName>
</protein>
<dbReference type="RefSeq" id="WP_012928267.1">
    <property type="nucleotide sequence ID" value="NC_013730.1"/>
</dbReference>
<dbReference type="eggNOG" id="COG2207">
    <property type="taxonomic scope" value="Bacteria"/>
</dbReference>
<dbReference type="SMART" id="SM00342">
    <property type="entry name" value="HTH_ARAC"/>
    <property type="match status" value="1"/>
</dbReference>
<dbReference type="SUPFAM" id="SSF51215">
    <property type="entry name" value="Regulatory protein AraC"/>
    <property type="match status" value="1"/>
</dbReference>
<dbReference type="Gene3D" id="1.10.10.60">
    <property type="entry name" value="Homeodomain-like"/>
    <property type="match status" value="1"/>
</dbReference>
<evidence type="ECO:0000259" key="4">
    <source>
        <dbReference type="PROSITE" id="PS01124"/>
    </source>
</evidence>
<evidence type="ECO:0000256" key="3">
    <source>
        <dbReference type="ARBA" id="ARBA00023163"/>
    </source>
</evidence>
<dbReference type="EMBL" id="CP001769">
    <property type="protein sequence ID" value="ADB39752.1"/>
    <property type="molecule type" value="Genomic_DNA"/>
</dbReference>
<dbReference type="InterPro" id="IPR009057">
    <property type="entry name" value="Homeodomain-like_sf"/>
</dbReference>
<sequence>MTLTAHIPQYGLSPEAHKGILIANLNQHGRYIRHTIGIPHRDDHFTLLLLTSGSFKVKIDFEPVTINYPAILVVRPEQVHQVEAIADATGWLLNIDPRLLPADIIDPLYTYATGVIPVDQDAPTTHQLAGVLQAIDSLVAINRDVFSQRALVSFTHALFNLVLSVASTQHRLTEKIDRSSLIYQQFRLLLEVHYTEWKSPHHYADRLSLSPVYFNDTIRKRSGQSVSSHIQERNVLEAKRLLVYTEHTVSEVSHQLGYEDPIYFGKLFKKHTQLSPLQFKAKYRE</sequence>
<gene>
    <name evidence="5" type="ordered locus">Slin_3756</name>
</gene>
<dbReference type="KEGG" id="sli:Slin_3756"/>
<keyword evidence="1" id="KW-0805">Transcription regulation</keyword>
<feature type="domain" description="HTH araC/xylS-type" evidence="4">
    <location>
        <begin position="184"/>
        <end position="282"/>
    </location>
</feature>
<proteinExistence type="predicted"/>
<dbReference type="STRING" id="504472.Slin_3756"/>
<dbReference type="HOGENOM" id="CLU_000445_88_2_10"/>
<reference evidence="5 6" key="1">
    <citation type="journal article" date="2010" name="Stand. Genomic Sci.">
        <title>Complete genome sequence of Spirosoma linguale type strain (1).</title>
        <authorList>
            <person name="Lail K."/>
            <person name="Sikorski J."/>
            <person name="Saunders E."/>
            <person name="Lapidus A."/>
            <person name="Glavina Del Rio T."/>
            <person name="Copeland A."/>
            <person name="Tice H."/>
            <person name="Cheng J.-F."/>
            <person name="Lucas S."/>
            <person name="Nolan M."/>
            <person name="Bruce D."/>
            <person name="Goodwin L."/>
            <person name="Pitluck S."/>
            <person name="Ivanova N."/>
            <person name="Mavromatis K."/>
            <person name="Ovchinnikova G."/>
            <person name="Pati A."/>
            <person name="Chen A."/>
            <person name="Palaniappan K."/>
            <person name="Land M."/>
            <person name="Hauser L."/>
            <person name="Chang Y.-J."/>
            <person name="Jeffries C.D."/>
            <person name="Chain P."/>
            <person name="Brettin T."/>
            <person name="Detter J.C."/>
            <person name="Schuetze A."/>
            <person name="Rohde M."/>
            <person name="Tindall B.J."/>
            <person name="Goeker M."/>
            <person name="Bristow J."/>
            <person name="Eisen J.A."/>
            <person name="Markowitz V."/>
            <person name="Hugenholtz P."/>
            <person name="Kyrpides N.C."/>
            <person name="Klenk H.-P."/>
            <person name="Chen F."/>
        </authorList>
    </citation>
    <scope>NUCLEOTIDE SEQUENCE [LARGE SCALE GENOMIC DNA]</scope>
    <source>
        <strain evidence="6">ATCC 33905 / DSM 74 / LMG 10896 / Claus 1</strain>
    </source>
</reference>
<dbReference type="InterPro" id="IPR037923">
    <property type="entry name" value="HTH-like"/>
</dbReference>
<dbReference type="AlphaFoldDB" id="D2QC17"/>
<dbReference type="GO" id="GO:0003700">
    <property type="term" value="F:DNA-binding transcription factor activity"/>
    <property type="evidence" value="ECO:0007669"/>
    <property type="project" value="InterPro"/>
</dbReference>
<keyword evidence="2" id="KW-0238">DNA-binding</keyword>
<name>D2QC17_SPILD</name>
<dbReference type="PROSITE" id="PS01124">
    <property type="entry name" value="HTH_ARAC_FAMILY_2"/>
    <property type="match status" value="1"/>
</dbReference>
<dbReference type="InterPro" id="IPR003313">
    <property type="entry name" value="AraC-bd"/>
</dbReference>
<dbReference type="Pfam" id="PF12833">
    <property type="entry name" value="HTH_18"/>
    <property type="match status" value="1"/>
</dbReference>